<dbReference type="PROSITE" id="PS51257">
    <property type="entry name" value="PROKAR_LIPOPROTEIN"/>
    <property type="match status" value="1"/>
</dbReference>
<evidence type="ECO:0000313" key="2">
    <source>
        <dbReference type="Proteomes" id="UP000292003"/>
    </source>
</evidence>
<sequence>MKRTSVVVAIVIGLSGCSGEPDKPGGNAPGGDYCANLQGYFQTMAGAMGGATDPARYEAWAAKARQMADMAPEELRGHWDFLVGYTERVKASGGDISKVTPDDVRKNGEAGTAITQHAIEKCNLRAPGQ</sequence>
<dbReference type="Proteomes" id="UP000292003">
    <property type="component" value="Unassembled WGS sequence"/>
</dbReference>
<dbReference type="RefSeq" id="WP_130478565.1">
    <property type="nucleotide sequence ID" value="NZ_SFCC01000016.1"/>
</dbReference>
<dbReference type="AlphaFoldDB" id="A0A4Q7IZR7"/>
<comment type="caution">
    <text evidence="1">The sequence shown here is derived from an EMBL/GenBank/DDBJ whole genome shotgun (WGS) entry which is preliminary data.</text>
</comment>
<gene>
    <name evidence="1" type="ORF">EWH70_28205</name>
</gene>
<dbReference type="OrthoDB" id="3699164at2"/>
<reference evidence="1 2" key="1">
    <citation type="submission" date="2019-02" db="EMBL/GenBank/DDBJ databases">
        <title>Draft genome sequence of Amycolatopsis sp. 8-3EHSu isolated from roots of Suaeda maritima.</title>
        <authorList>
            <person name="Duangmal K."/>
            <person name="Chantavorakit T."/>
        </authorList>
    </citation>
    <scope>NUCLEOTIDE SEQUENCE [LARGE SCALE GENOMIC DNA]</scope>
    <source>
        <strain evidence="1 2">8-3EHSu</strain>
    </source>
</reference>
<evidence type="ECO:0000313" key="1">
    <source>
        <dbReference type="EMBL" id="RZQ60560.1"/>
    </source>
</evidence>
<dbReference type="EMBL" id="SFCC01000016">
    <property type="protein sequence ID" value="RZQ60560.1"/>
    <property type="molecule type" value="Genomic_DNA"/>
</dbReference>
<keyword evidence="2" id="KW-1185">Reference proteome</keyword>
<organism evidence="1 2">
    <name type="scientific">Amycolatopsis suaedae</name>
    <dbReference type="NCBI Taxonomy" id="2510978"/>
    <lineage>
        <taxon>Bacteria</taxon>
        <taxon>Bacillati</taxon>
        <taxon>Actinomycetota</taxon>
        <taxon>Actinomycetes</taxon>
        <taxon>Pseudonocardiales</taxon>
        <taxon>Pseudonocardiaceae</taxon>
        <taxon>Amycolatopsis</taxon>
    </lineage>
</organism>
<name>A0A4Q7IZR7_9PSEU</name>
<protein>
    <recommendedName>
        <fullName evidence="3">Lipoprotein</fullName>
    </recommendedName>
</protein>
<proteinExistence type="predicted"/>
<accession>A0A4Q7IZR7</accession>
<evidence type="ECO:0008006" key="3">
    <source>
        <dbReference type="Google" id="ProtNLM"/>
    </source>
</evidence>